<organism evidence="1 2">
    <name type="scientific">Hymenobacter ginkgonis</name>
    <dbReference type="NCBI Taxonomy" id="2682976"/>
    <lineage>
        <taxon>Bacteria</taxon>
        <taxon>Pseudomonadati</taxon>
        <taxon>Bacteroidota</taxon>
        <taxon>Cytophagia</taxon>
        <taxon>Cytophagales</taxon>
        <taxon>Hymenobacteraceae</taxon>
        <taxon>Hymenobacter</taxon>
    </lineage>
</organism>
<sequence length="386" mass="44533">MFLLLKSEEVVSEESQQHFFKLVDFLIKELIGDEFELVTNIIDRDVFKISISGLPSQGKRIYSINYDISVFRMIYDVLYVTLSNNEFFPTVGSSTGALAIPTLEVPSWGILDIAISGCEAVFFDDERRELHRLIYTLCLHFIIRHEIRHIANGHIDYLLNRTVKEFVEQSGNGLAPVDSQTIEMDVDSCVSAGFLHGFLIIPEQLESFPIKLRDLGSVFECYFFALRTLFYCLPSRKISSRQEAEKFYHPNSTLRYFYSFTAALSLLQHERPELVELFGKTAQRTWSFIDILGKQKVIDADRIWKDYQWSMSDEGMTYAYMVWNNWDKWVPLFEPYAMLKLAPPNPEGLREVYTPELPTIPGLSIRAFESSVHQSSDNTGNPFSID</sequence>
<reference evidence="1 2" key="1">
    <citation type="submission" date="2019-12" db="EMBL/GenBank/DDBJ databases">
        <title>Hymenobacter sp. HMF4947 Genome sequencing and assembly.</title>
        <authorList>
            <person name="Kang H."/>
            <person name="Cha I."/>
            <person name="Kim H."/>
            <person name="Joh K."/>
        </authorList>
    </citation>
    <scope>NUCLEOTIDE SEQUENCE [LARGE SCALE GENOMIC DNA]</scope>
    <source>
        <strain evidence="1 2">HMF4947</strain>
    </source>
</reference>
<evidence type="ECO:0000313" key="2">
    <source>
        <dbReference type="Proteomes" id="UP000441336"/>
    </source>
</evidence>
<evidence type="ECO:0000313" key="1">
    <source>
        <dbReference type="EMBL" id="MVN79295.1"/>
    </source>
</evidence>
<name>A0A7K1TLL6_9BACT</name>
<dbReference type="EMBL" id="WQKZ01000014">
    <property type="protein sequence ID" value="MVN79295.1"/>
    <property type="molecule type" value="Genomic_DNA"/>
</dbReference>
<protein>
    <submittedName>
        <fullName evidence="1">Uncharacterized protein</fullName>
    </submittedName>
</protein>
<gene>
    <name evidence="1" type="ORF">GO988_23430</name>
</gene>
<accession>A0A7K1TLL6</accession>
<proteinExistence type="predicted"/>
<keyword evidence="2" id="KW-1185">Reference proteome</keyword>
<dbReference type="AlphaFoldDB" id="A0A7K1TLL6"/>
<comment type="caution">
    <text evidence="1">The sequence shown here is derived from an EMBL/GenBank/DDBJ whole genome shotgun (WGS) entry which is preliminary data.</text>
</comment>
<dbReference type="Proteomes" id="UP000441336">
    <property type="component" value="Unassembled WGS sequence"/>
</dbReference>
<dbReference type="RefSeq" id="WP_157570072.1">
    <property type="nucleotide sequence ID" value="NZ_WQKZ01000014.1"/>
</dbReference>